<dbReference type="EMBL" id="JACVVK020000272">
    <property type="protein sequence ID" value="KAK7480897.1"/>
    <property type="molecule type" value="Genomic_DNA"/>
</dbReference>
<accession>A0ABD0K1E9</accession>
<evidence type="ECO:0000313" key="3">
    <source>
        <dbReference type="EMBL" id="KAK7480897.1"/>
    </source>
</evidence>
<evidence type="ECO:0000313" key="4">
    <source>
        <dbReference type="Proteomes" id="UP001519460"/>
    </source>
</evidence>
<keyword evidence="4" id="KW-1185">Reference proteome</keyword>
<evidence type="ECO:0008006" key="5">
    <source>
        <dbReference type="Google" id="ProtNLM"/>
    </source>
</evidence>
<comment type="caution">
    <text evidence="3">The sequence shown here is derived from an EMBL/GenBank/DDBJ whole genome shotgun (WGS) entry which is preliminary data.</text>
</comment>
<dbReference type="Proteomes" id="UP001519460">
    <property type="component" value="Unassembled WGS sequence"/>
</dbReference>
<comment type="similarity">
    <text evidence="1">Belongs to the cornifelin family.</text>
</comment>
<dbReference type="PANTHER" id="PTHR15907">
    <property type="entry name" value="DUF614 FAMILY PROTEIN-RELATED"/>
    <property type="match status" value="1"/>
</dbReference>
<dbReference type="Pfam" id="PF04749">
    <property type="entry name" value="PLAC8"/>
    <property type="match status" value="1"/>
</dbReference>
<evidence type="ECO:0000256" key="2">
    <source>
        <dbReference type="SAM" id="MobiDB-lite"/>
    </source>
</evidence>
<organism evidence="3 4">
    <name type="scientific">Batillaria attramentaria</name>
    <dbReference type="NCBI Taxonomy" id="370345"/>
    <lineage>
        <taxon>Eukaryota</taxon>
        <taxon>Metazoa</taxon>
        <taxon>Spiralia</taxon>
        <taxon>Lophotrochozoa</taxon>
        <taxon>Mollusca</taxon>
        <taxon>Gastropoda</taxon>
        <taxon>Caenogastropoda</taxon>
        <taxon>Sorbeoconcha</taxon>
        <taxon>Cerithioidea</taxon>
        <taxon>Batillariidae</taxon>
        <taxon>Batillaria</taxon>
    </lineage>
</organism>
<gene>
    <name evidence="3" type="ORF">BaRGS_00027898</name>
</gene>
<sequence>PLPPAYEPPQQAMYPPHHPQAMATHPPSHPQPVVMQPQPMMQHSPVTTVVMNQEAARPKGPRPWSSGLLACCDDCGICWCVFFCGPCAGCRLSSDMGENVCLPCCLPNFMIPLRTKLRTQLNIHGSICDDCVATTCCPNCAMCQLMRELKLARATGQLP</sequence>
<feature type="region of interest" description="Disordered" evidence="2">
    <location>
        <begin position="1"/>
        <end position="31"/>
    </location>
</feature>
<dbReference type="InterPro" id="IPR006461">
    <property type="entry name" value="PLAC_motif_containing"/>
</dbReference>
<feature type="non-terminal residue" evidence="3">
    <location>
        <position position="1"/>
    </location>
</feature>
<protein>
    <recommendedName>
        <fullName evidence="5">PLAC8 protein</fullName>
    </recommendedName>
</protein>
<evidence type="ECO:0000256" key="1">
    <source>
        <dbReference type="ARBA" id="ARBA00009024"/>
    </source>
</evidence>
<name>A0ABD0K1E9_9CAEN</name>
<dbReference type="NCBIfam" id="TIGR01571">
    <property type="entry name" value="A_thal_Cys_rich"/>
    <property type="match status" value="1"/>
</dbReference>
<reference evidence="3 4" key="1">
    <citation type="journal article" date="2023" name="Sci. Data">
        <title>Genome assembly of the Korean intertidal mud-creeper Batillaria attramentaria.</title>
        <authorList>
            <person name="Patra A.K."/>
            <person name="Ho P.T."/>
            <person name="Jun S."/>
            <person name="Lee S.J."/>
            <person name="Kim Y."/>
            <person name="Won Y.J."/>
        </authorList>
    </citation>
    <scope>NUCLEOTIDE SEQUENCE [LARGE SCALE GENOMIC DNA]</scope>
    <source>
        <strain evidence="3">Wonlab-2016</strain>
    </source>
</reference>
<proteinExistence type="inferred from homology"/>
<dbReference type="AlphaFoldDB" id="A0ABD0K1E9"/>